<dbReference type="SMART" id="SM00382">
    <property type="entry name" value="AAA"/>
    <property type="match status" value="1"/>
</dbReference>
<dbReference type="Pfam" id="PF00005">
    <property type="entry name" value="ABC_tran"/>
    <property type="match status" value="1"/>
</dbReference>
<feature type="domain" description="ABC transporter" evidence="3">
    <location>
        <begin position="4"/>
        <end position="238"/>
    </location>
</feature>
<dbReference type="InterPro" id="IPR027417">
    <property type="entry name" value="P-loop_NTPase"/>
</dbReference>
<protein>
    <submittedName>
        <fullName evidence="4">ABC transporter ATP-binding protein</fullName>
    </submittedName>
</protein>
<dbReference type="InterPro" id="IPR003439">
    <property type="entry name" value="ABC_transporter-like_ATP-bd"/>
</dbReference>
<dbReference type="PANTHER" id="PTHR42794">
    <property type="entry name" value="HEMIN IMPORT ATP-BINDING PROTEIN HMUV"/>
    <property type="match status" value="1"/>
</dbReference>
<proteinExistence type="predicted"/>
<dbReference type="EMBL" id="JAVRHT010000009">
    <property type="protein sequence ID" value="MDT0631182.1"/>
    <property type="molecule type" value="Genomic_DNA"/>
</dbReference>
<keyword evidence="2 4" id="KW-0067">ATP-binding</keyword>
<dbReference type="Gene3D" id="3.40.50.300">
    <property type="entry name" value="P-loop containing nucleotide triphosphate hydrolases"/>
    <property type="match status" value="1"/>
</dbReference>
<dbReference type="GO" id="GO:0005524">
    <property type="term" value="F:ATP binding"/>
    <property type="evidence" value="ECO:0007669"/>
    <property type="project" value="UniProtKB-KW"/>
</dbReference>
<sequence length="260" mass="27331">MPHLAAHDLSVSLGDRSVLRDVSFAVAEGERVGLVGPNGAGKTTLLRAAAGLLPYSGTLALRGRGVRAWPARERAREVALVRQQADLAVDFTVAEVVGLGRAPHLGWLAALGGDDQRRVAKALAAVDLAAFADRPVPELSGGEQQRVFLAQALAQDARLLLLDEPTAHLDVRHQLDLLARVRALGAAGRTVVAAVHDLELAARFADRLWVLAGGRLVADGPPADVLRPALLRDVFGVEAEVDTDAAGVRIRYFGALGSGT</sequence>
<dbReference type="RefSeq" id="WP_311662524.1">
    <property type="nucleotide sequence ID" value="NZ_JAVRHT010000009.1"/>
</dbReference>
<dbReference type="PANTHER" id="PTHR42794:SF2">
    <property type="entry name" value="ABC TRANSPORTER ATP-BINDING PROTEIN"/>
    <property type="match status" value="1"/>
</dbReference>
<dbReference type="InterPro" id="IPR017871">
    <property type="entry name" value="ABC_transporter-like_CS"/>
</dbReference>
<comment type="caution">
    <text evidence="4">The sequence shown here is derived from an EMBL/GenBank/DDBJ whole genome shotgun (WGS) entry which is preliminary data.</text>
</comment>
<evidence type="ECO:0000256" key="2">
    <source>
        <dbReference type="ARBA" id="ARBA00022840"/>
    </source>
</evidence>
<dbReference type="PROSITE" id="PS00211">
    <property type="entry name" value="ABC_TRANSPORTER_1"/>
    <property type="match status" value="1"/>
</dbReference>
<accession>A0ABU3BPH3</accession>
<evidence type="ECO:0000256" key="1">
    <source>
        <dbReference type="ARBA" id="ARBA00022741"/>
    </source>
</evidence>
<gene>
    <name evidence="4" type="ORF">RM540_05405</name>
</gene>
<organism evidence="4 5">
    <name type="scientific">Rubrivirga litoralis</name>
    <dbReference type="NCBI Taxonomy" id="3075598"/>
    <lineage>
        <taxon>Bacteria</taxon>
        <taxon>Pseudomonadati</taxon>
        <taxon>Rhodothermota</taxon>
        <taxon>Rhodothermia</taxon>
        <taxon>Rhodothermales</taxon>
        <taxon>Rubricoccaceae</taxon>
        <taxon>Rubrivirga</taxon>
    </lineage>
</organism>
<dbReference type="SUPFAM" id="SSF52540">
    <property type="entry name" value="P-loop containing nucleoside triphosphate hydrolases"/>
    <property type="match status" value="1"/>
</dbReference>
<evidence type="ECO:0000313" key="4">
    <source>
        <dbReference type="EMBL" id="MDT0631182.1"/>
    </source>
</evidence>
<evidence type="ECO:0000313" key="5">
    <source>
        <dbReference type="Proteomes" id="UP001267426"/>
    </source>
</evidence>
<dbReference type="PROSITE" id="PS50893">
    <property type="entry name" value="ABC_TRANSPORTER_2"/>
    <property type="match status" value="1"/>
</dbReference>
<dbReference type="CDD" id="cd03214">
    <property type="entry name" value="ABC_Iron-Siderophores_B12_Hemin"/>
    <property type="match status" value="1"/>
</dbReference>
<dbReference type="Proteomes" id="UP001267426">
    <property type="component" value="Unassembled WGS sequence"/>
</dbReference>
<dbReference type="InterPro" id="IPR003593">
    <property type="entry name" value="AAA+_ATPase"/>
</dbReference>
<name>A0ABU3BPH3_9BACT</name>
<keyword evidence="1" id="KW-0547">Nucleotide-binding</keyword>
<reference evidence="4 5" key="1">
    <citation type="submission" date="2023-09" db="EMBL/GenBank/DDBJ databases">
        <authorList>
            <person name="Rey-Velasco X."/>
        </authorList>
    </citation>
    <scope>NUCLEOTIDE SEQUENCE [LARGE SCALE GENOMIC DNA]</scope>
    <source>
        <strain evidence="4 5">F394</strain>
    </source>
</reference>
<keyword evidence="5" id="KW-1185">Reference proteome</keyword>
<evidence type="ECO:0000259" key="3">
    <source>
        <dbReference type="PROSITE" id="PS50893"/>
    </source>
</evidence>